<evidence type="ECO:0000256" key="1">
    <source>
        <dbReference type="SAM" id="MobiDB-lite"/>
    </source>
</evidence>
<comment type="caution">
    <text evidence="2">The sequence shown here is derived from an EMBL/GenBank/DDBJ whole genome shotgun (WGS) entry which is preliminary data.</text>
</comment>
<name>A0AAD6Y6H3_9AGAR</name>
<evidence type="ECO:0000313" key="3">
    <source>
        <dbReference type="Proteomes" id="UP001219525"/>
    </source>
</evidence>
<gene>
    <name evidence="2" type="ORF">GGX14DRAFT_468277</name>
</gene>
<dbReference type="AlphaFoldDB" id="A0AAD6Y6H3"/>
<proteinExistence type="predicted"/>
<accession>A0AAD6Y6H3</accession>
<feature type="region of interest" description="Disordered" evidence="1">
    <location>
        <begin position="23"/>
        <end position="68"/>
    </location>
</feature>
<dbReference type="EMBL" id="JARJCW010000069">
    <property type="protein sequence ID" value="KAJ7199210.1"/>
    <property type="molecule type" value="Genomic_DNA"/>
</dbReference>
<protein>
    <submittedName>
        <fullName evidence="2">Uncharacterized protein</fullName>
    </submittedName>
</protein>
<evidence type="ECO:0000313" key="2">
    <source>
        <dbReference type="EMBL" id="KAJ7199210.1"/>
    </source>
</evidence>
<sequence>MSLSPPPPNPSIVNEGNLLPSVNALLGDVSQRERGSPQSASHPQSAWSGFPGPDREVVGRLRPAFPQDTPPPFQYGLRSAGQPVVPPPPPHRRPAEIAHKMPETQWRHTTNAEYPNEARTPEPVVLPVIPNRMGGRYAQTPCHPNGQPHAPGLMPQGGNVRVRQPRQGRGGVPVPVVNMMPPTNEARKRAASDIYKKLLEAAGKPVCAQCQNDIKVESRRQMVATLGPLYAQFAHGFRPQIPSTLPVMEDLITIPFVPKVIPGAQAVYGVSLPEILDFCDVLENPNDRVLDNATSKIYLVMEHPGYPLVVRQLTGNCPHRPASRLSLAYSVAEAYAVYFNTSPPNLTTPPGPPAVVVRSVINLRLVNLYTTDRINYRAHVAYVF</sequence>
<reference evidence="2" key="1">
    <citation type="submission" date="2023-03" db="EMBL/GenBank/DDBJ databases">
        <title>Massive genome expansion in bonnet fungi (Mycena s.s.) driven by repeated elements and novel gene families across ecological guilds.</title>
        <authorList>
            <consortium name="Lawrence Berkeley National Laboratory"/>
            <person name="Harder C.B."/>
            <person name="Miyauchi S."/>
            <person name="Viragh M."/>
            <person name="Kuo A."/>
            <person name="Thoen E."/>
            <person name="Andreopoulos B."/>
            <person name="Lu D."/>
            <person name="Skrede I."/>
            <person name="Drula E."/>
            <person name="Henrissat B."/>
            <person name="Morin E."/>
            <person name="Kohler A."/>
            <person name="Barry K."/>
            <person name="LaButti K."/>
            <person name="Morin E."/>
            <person name="Salamov A."/>
            <person name="Lipzen A."/>
            <person name="Mereny Z."/>
            <person name="Hegedus B."/>
            <person name="Baldrian P."/>
            <person name="Stursova M."/>
            <person name="Weitz H."/>
            <person name="Taylor A."/>
            <person name="Grigoriev I.V."/>
            <person name="Nagy L.G."/>
            <person name="Martin F."/>
            <person name="Kauserud H."/>
        </authorList>
    </citation>
    <scope>NUCLEOTIDE SEQUENCE</scope>
    <source>
        <strain evidence="2">9144</strain>
    </source>
</reference>
<feature type="compositionally biased region" description="Polar residues" evidence="1">
    <location>
        <begin position="36"/>
        <end position="47"/>
    </location>
</feature>
<dbReference type="Proteomes" id="UP001219525">
    <property type="component" value="Unassembled WGS sequence"/>
</dbReference>
<organism evidence="2 3">
    <name type="scientific">Mycena pura</name>
    <dbReference type="NCBI Taxonomy" id="153505"/>
    <lineage>
        <taxon>Eukaryota</taxon>
        <taxon>Fungi</taxon>
        <taxon>Dikarya</taxon>
        <taxon>Basidiomycota</taxon>
        <taxon>Agaricomycotina</taxon>
        <taxon>Agaricomycetes</taxon>
        <taxon>Agaricomycetidae</taxon>
        <taxon>Agaricales</taxon>
        <taxon>Marasmiineae</taxon>
        <taxon>Mycenaceae</taxon>
        <taxon>Mycena</taxon>
    </lineage>
</organism>
<keyword evidence="3" id="KW-1185">Reference proteome</keyword>